<dbReference type="GO" id="GO:0005634">
    <property type="term" value="C:nucleus"/>
    <property type="evidence" value="ECO:0007669"/>
    <property type="project" value="TreeGrafter"/>
</dbReference>
<sequence length="678" mass="77631">MALMDANLSNRQCKSEVPDPVFNSPETSSFNSETKSYSCGKPDPRSRKRHFIYQYVELQDNNTGICCKCGQVINGASAGNIQSHLKHKHKEFFETVVEEAKRSRRFEEVLNYGRSEPLTRKFAINFAVVTRALTLGFATSTTSLTLVENEFFKKALEGLGYKLPHRQILRQNILAEAAFMQEVIRDRLKKATTIVVSFNNMKKIQSSSSYLNIMFQYCDQKDGIYETMLFDVISLHTEITAASVKQLVAESLRKFGIAYPNIFWFEGDNGSYINSAIVDAKDDFLAPKTTGTCADVFAEAGINFEEYEEEDFFDNDIADYNSEAEDTEFHQHFIRYHPCAVHTLMRVLKSSTTAVGIVQKLLQSAVTIIEEIDSSFELTQAFLQETNATRRLTVPPDSGWLSIYYTFKYFISFRFYRLLSRKRMEVLSIIRRFYDCKEALKSVCEKFHLTTLSDSDFELINEVAKILEPFVEVINQWKQDDLPTVSFIIPCVLLLEDHLKYAFTTGQSQNDSLYLLSTFLDRRTCALLPFDRQKVAADMLKAMIRQYDSSKPPVTPPDAQPSFTDKLYSRFMSSRIIESAKLDSETDEVSQYLSNYGLKPVVGYFNPLKFWIDNSKLFPELSNLAFSYLSVPASSVNAKRSAQLLKLYDSGNRGKDDEEIMRAKALLTFNQKFLIQQK</sequence>
<dbReference type="GO" id="GO:0006357">
    <property type="term" value="P:regulation of transcription by RNA polymerase II"/>
    <property type="evidence" value="ECO:0007669"/>
    <property type="project" value="TreeGrafter"/>
</dbReference>
<dbReference type="AlphaFoldDB" id="A0A0N4V948"/>
<proteinExistence type="predicted"/>
<gene>
    <name evidence="3" type="ORF">EVEC_LOCUS6471</name>
</gene>
<organism evidence="5">
    <name type="scientific">Enterobius vermicularis</name>
    <name type="common">Human pinworm</name>
    <dbReference type="NCBI Taxonomy" id="51028"/>
    <lineage>
        <taxon>Eukaryota</taxon>
        <taxon>Metazoa</taxon>
        <taxon>Ecdysozoa</taxon>
        <taxon>Nematoda</taxon>
        <taxon>Chromadorea</taxon>
        <taxon>Rhabditida</taxon>
        <taxon>Spirurina</taxon>
        <taxon>Oxyuridomorpha</taxon>
        <taxon>Oxyuroidea</taxon>
        <taxon>Oxyuridae</taxon>
        <taxon>Enterobius</taxon>
    </lineage>
</organism>
<feature type="compositionally biased region" description="Polar residues" evidence="1">
    <location>
        <begin position="24"/>
        <end position="37"/>
    </location>
</feature>
<evidence type="ECO:0000313" key="5">
    <source>
        <dbReference type="WBParaSite" id="EVEC_0000695001-mRNA-1"/>
    </source>
</evidence>
<dbReference type="EMBL" id="UXUI01008523">
    <property type="protein sequence ID" value="VDD91720.1"/>
    <property type="molecule type" value="Genomic_DNA"/>
</dbReference>
<dbReference type="WBParaSite" id="EVEC_0000695001-mRNA-1">
    <property type="protein sequence ID" value="EVEC_0000695001-mRNA-1"/>
    <property type="gene ID" value="EVEC_0000695001"/>
</dbReference>
<protein>
    <submittedName>
        <fullName evidence="5">Dimer_Tnp_hAT domain-containing protein</fullName>
    </submittedName>
</protein>
<dbReference type="SUPFAM" id="SSF53098">
    <property type="entry name" value="Ribonuclease H-like"/>
    <property type="match status" value="1"/>
</dbReference>
<dbReference type="PANTHER" id="PTHR46169:SF29">
    <property type="entry name" value="DNA REPLICATION-RELATED ELEMENT FACTOR, ISOFORM A"/>
    <property type="match status" value="1"/>
</dbReference>
<evidence type="ECO:0000256" key="1">
    <source>
        <dbReference type="SAM" id="MobiDB-lite"/>
    </source>
</evidence>
<evidence type="ECO:0000313" key="3">
    <source>
        <dbReference type="EMBL" id="VDD91720.1"/>
    </source>
</evidence>
<name>A0A0N4V948_ENTVE</name>
<dbReference type="InterPro" id="IPR008906">
    <property type="entry name" value="HATC_C_dom"/>
</dbReference>
<feature type="region of interest" description="Disordered" evidence="1">
    <location>
        <begin position="1"/>
        <end position="44"/>
    </location>
</feature>
<reference evidence="3 4" key="2">
    <citation type="submission" date="2018-10" db="EMBL/GenBank/DDBJ databases">
        <authorList>
            <consortium name="Pathogen Informatics"/>
        </authorList>
    </citation>
    <scope>NUCLEOTIDE SEQUENCE [LARGE SCALE GENOMIC DNA]</scope>
</reference>
<accession>A0A0N4V948</accession>
<dbReference type="GO" id="GO:0046983">
    <property type="term" value="F:protein dimerization activity"/>
    <property type="evidence" value="ECO:0007669"/>
    <property type="project" value="InterPro"/>
</dbReference>
<dbReference type="Proteomes" id="UP000274131">
    <property type="component" value="Unassembled WGS sequence"/>
</dbReference>
<reference evidence="5" key="1">
    <citation type="submission" date="2017-02" db="UniProtKB">
        <authorList>
            <consortium name="WormBaseParasite"/>
        </authorList>
    </citation>
    <scope>IDENTIFICATION</scope>
</reference>
<dbReference type="InterPro" id="IPR012337">
    <property type="entry name" value="RNaseH-like_sf"/>
</dbReference>
<dbReference type="InterPro" id="IPR052717">
    <property type="entry name" value="Vacuolar_transposase_reg"/>
</dbReference>
<keyword evidence="4" id="KW-1185">Reference proteome</keyword>
<feature type="domain" description="HAT C-terminal dimerisation" evidence="2">
    <location>
        <begin position="590"/>
        <end position="649"/>
    </location>
</feature>
<dbReference type="OrthoDB" id="1607513at2759"/>
<evidence type="ECO:0000313" key="4">
    <source>
        <dbReference type="Proteomes" id="UP000274131"/>
    </source>
</evidence>
<dbReference type="STRING" id="51028.A0A0N4V948"/>
<dbReference type="Pfam" id="PF05699">
    <property type="entry name" value="Dimer_Tnp_hAT"/>
    <property type="match status" value="1"/>
</dbReference>
<evidence type="ECO:0000259" key="2">
    <source>
        <dbReference type="Pfam" id="PF05699"/>
    </source>
</evidence>
<dbReference type="PANTHER" id="PTHR46169">
    <property type="entry name" value="DNA REPLICATION-RELATED ELEMENT FACTOR, ISOFORM A"/>
    <property type="match status" value="1"/>
</dbReference>